<evidence type="ECO:0000313" key="3">
    <source>
        <dbReference type="Proteomes" id="UP000199663"/>
    </source>
</evidence>
<proteinExistence type="predicted"/>
<keyword evidence="3" id="KW-1185">Reference proteome</keyword>
<accession>A0A1H3T038</accession>
<name>A0A1H3T038_9BACT</name>
<sequence>MHLVSCWVLQPEGNQTIDGTRPDADKVKSKTGNKD</sequence>
<dbReference type="Proteomes" id="UP000199663">
    <property type="component" value="Unassembled WGS sequence"/>
</dbReference>
<feature type="region of interest" description="Disordered" evidence="1">
    <location>
        <begin position="13"/>
        <end position="35"/>
    </location>
</feature>
<evidence type="ECO:0000256" key="1">
    <source>
        <dbReference type="SAM" id="MobiDB-lite"/>
    </source>
</evidence>
<reference evidence="2 3" key="1">
    <citation type="submission" date="2016-10" db="EMBL/GenBank/DDBJ databases">
        <authorList>
            <person name="Varghese N."/>
            <person name="Submissions S."/>
        </authorList>
    </citation>
    <scope>NUCLEOTIDE SEQUENCE [LARGE SCALE GENOMIC DNA]</scope>
    <source>
        <strain evidence="2 3">DSM 17997</strain>
    </source>
</reference>
<comment type="caution">
    <text evidence="2">The sequence shown here is derived from an EMBL/GenBank/DDBJ whole genome shotgun (WGS) entry which is preliminary data.</text>
</comment>
<organism evidence="2 3">
    <name type="scientific">Rhodonellum ikkaensis</name>
    <dbReference type="NCBI Taxonomy" id="336829"/>
    <lineage>
        <taxon>Bacteria</taxon>
        <taxon>Pseudomonadati</taxon>
        <taxon>Bacteroidota</taxon>
        <taxon>Cytophagia</taxon>
        <taxon>Cytophagales</taxon>
        <taxon>Cytophagaceae</taxon>
        <taxon>Rhodonellum</taxon>
    </lineage>
</organism>
<gene>
    <name evidence="2" type="ORF">SAMN05444412_114101</name>
</gene>
<evidence type="ECO:0000313" key="2">
    <source>
        <dbReference type="EMBL" id="SDZ43602.1"/>
    </source>
</evidence>
<protein>
    <submittedName>
        <fullName evidence="2">Uncharacterized protein</fullName>
    </submittedName>
</protein>
<dbReference type="EMBL" id="FNQC01000014">
    <property type="protein sequence ID" value="SDZ43602.1"/>
    <property type="molecule type" value="Genomic_DNA"/>
</dbReference>
<feature type="compositionally biased region" description="Basic and acidic residues" evidence="1">
    <location>
        <begin position="20"/>
        <end position="35"/>
    </location>
</feature>